<dbReference type="InterPro" id="IPR013106">
    <property type="entry name" value="Ig_V-set"/>
</dbReference>
<feature type="domain" description="Ig-like" evidence="1">
    <location>
        <begin position="6"/>
        <end position="98"/>
    </location>
</feature>
<evidence type="ECO:0000313" key="2">
    <source>
        <dbReference type="Ensembl" id="ENSACIP00000003666.1"/>
    </source>
</evidence>
<evidence type="ECO:0000259" key="1">
    <source>
        <dbReference type="PROSITE" id="PS50835"/>
    </source>
</evidence>
<sequence length="299" mass="33980">MRRWSPHLVLFYVLSCSDEQIFETKTVRVGENINLTCTRRDVGTLFWIKLVSGKFPKILGRSFSSQSDDQHIRTGTEPGTFVLYITKAQQSDTGVYICMKTANRDLTFLNGIYLKVEGPDPVFTTAPSDPVHQEHTVTLQCSVLQDFQNKTCPADGRVLCLSAEPHQSHPDFNYSHMNGGDEYEKNSEELSTKKCFYSYFRNSSDSQNYYCVVATCVESGDKTEGNTEGNKKLDSFSCCEFICQYSCSCSANKCDSTWRSRNSTGNYVKKKSAERFQYTDEDSLVYSVAIFTCRKIKTY</sequence>
<organism evidence="2 3">
    <name type="scientific">Amphilophus citrinellus</name>
    <name type="common">Midas cichlid</name>
    <name type="synonym">Cichlasoma citrinellum</name>
    <dbReference type="NCBI Taxonomy" id="61819"/>
    <lineage>
        <taxon>Eukaryota</taxon>
        <taxon>Metazoa</taxon>
        <taxon>Chordata</taxon>
        <taxon>Craniata</taxon>
        <taxon>Vertebrata</taxon>
        <taxon>Euteleostomi</taxon>
        <taxon>Actinopterygii</taxon>
        <taxon>Neopterygii</taxon>
        <taxon>Teleostei</taxon>
        <taxon>Neoteleostei</taxon>
        <taxon>Acanthomorphata</taxon>
        <taxon>Ovalentaria</taxon>
        <taxon>Cichlomorphae</taxon>
        <taxon>Cichliformes</taxon>
        <taxon>Cichlidae</taxon>
        <taxon>New World cichlids</taxon>
        <taxon>Cichlasomatinae</taxon>
        <taxon>Heroini</taxon>
        <taxon>Amphilophus</taxon>
    </lineage>
</organism>
<dbReference type="InterPro" id="IPR007110">
    <property type="entry name" value="Ig-like_dom"/>
</dbReference>
<dbReference type="SMART" id="SM00409">
    <property type="entry name" value="IG"/>
    <property type="match status" value="1"/>
</dbReference>
<name>A0A3Q0R163_AMPCI</name>
<evidence type="ECO:0000313" key="3">
    <source>
        <dbReference type="Proteomes" id="UP000261340"/>
    </source>
</evidence>
<reference evidence="2" key="1">
    <citation type="submission" date="2025-08" db="UniProtKB">
        <authorList>
            <consortium name="Ensembl"/>
        </authorList>
    </citation>
    <scope>IDENTIFICATION</scope>
</reference>
<dbReference type="InterPro" id="IPR036179">
    <property type="entry name" value="Ig-like_dom_sf"/>
</dbReference>
<dbReference type="PROSITE" id="PS50835">
    <property type="entry name" value="IG_LIKE"/>
    <property type="match status" value="1"/>
</dbReference>
<dbReference type="InterPro" id="IPR013783">
    <property type="entry name" value="Ig-like_fold"/>
</dbReference>
<reference evidence="2" key="2">
    <citation type="submission" date="2025-09" db="UniProtKB">
        <authorList>
            <consortium name="Ensembl"/>
        </authorList>
    </citation>
    <scope>IDENTIFICATION</scope>
</reference>
<accession>A0A3Q0R163</accession>
<dbReference type="Ensembl" id="ENSACIT00000003785.1">
    <property type="protein sequence ID" value="ENSACIP00000003666.1"/>
    <property type="gene ID" value="ENSACIG00000002904.1"/>
</dbReference>
<dbReference type="SUPFAM" id="SSF48726">
    <property type="entry name" value="Immunoglobulin"/>
    <property type="match status" value="1"/>
</dbReference>
<dbReference type="AlphaFoldDB" id="A0A3Q0R163"/>
<dbReference type="InterPro" id="IPR003599">
    <property type="entry name" value="Ig_sub"/>
</dbReference>
<proteinExistence type="predicted"/>
<dbReference type="STRING" id="61819.ENSACIP00000003666"/>
<dbReference type="Pfam" id="PF07686">
    <property type="entry name" value="V-set"/>
    <property type="match status" value="1"/>
</dbReference>
<dbReference type="GeneTree" id="ENSGT00950000182968"/>
<keyword evidence="3" id="KW-1185">Reference proteome</keyword>
<dbReference type="Proteomes" id="UP000261340">
    <property type="component" value="Unplaced"/>
</dbReference>
<protein>
    <recommendedName>
        <fullName evidence="1">Ig-like domain-containing protein</fullName>
    </recommendedName>
</protein>
<dbReference type="Gene3D" id="2.60.40.10">
    <property type="entry name" value="Immunoglobulins"/>
    <property type="match status" value="1"/>
</dbReference>
<dbReference type="OMA" id="NYYTVAC"/>